<name>A0A4P2VP66_9ARCH</name>
<reference evidence="1 2" key="1">
    <citation type="journal article" date="2019" name="ISME J.">
        <title>Isolation and characterization of a thermophilic sulfur- and iron-reducing thaumarchaeote from a terrestrial acidic hot spring.</title>
        <authorList>
            <person name="Kato S."/>
            <person name="Itoh T."/>
            <person name="Yuki M."/>
            <person name="Nagamori M."/>
            <person name="Ohnishi M."/>
            <person name="Uematsu K."/>
            <person name="Suzuki K."/>
            <person name="Takashina T."/>
            <person name="Ohkuma M."/>
        </authorList>
    </citation>
    <scope>NUCLEOTIDE SEQUENCE [LARGE SCALE GENOMIC DNA]</scope>
    <source>
        <strain evidence="1 2">NAS-02</strain>
    </source>
</reference>
<dbReference type="RefSeq" id="WP_174448896.1">
    <property type="nucleotide sequence ID" value="NZ_AP018732.1"/>
</dbReference>
<dbReference type="InterPro" id="IPR019151">
    <property type="entry name" value="Proteasome_assmbl_chaperone_2"/>
</dbReference>
<organism evidence="1 2">
    <name type="scientific">Conexivisphaera calida</name>
    <dbReference type="NCBI Taxonomy" id="1874277"/>
    <lineage>
        <taxon>Archaea</taxon>
        <taxon>Nitrososphaerota</taxon>
        <taxon>Conexivisphaeria</taxon>
        <taxon>Conexivisphaerales</taxon>
        <taxon>Conexivisphaeraceae</taxon>
        <taxon>Conexivisphaera</taxon>
    </lineage>
</organism>
<dbReference type="SUPFAM" id="SSF159659">
    <property type="entry name" value="Cgl1923-like"/>
    <property type="match status" value="1"/>
</dbReference>
<accession>A0A4P2VP66</accession>
<dbReference type="Pfam" id="PF09754">
    <property type="entry name" value="PAC2"/>
    <property type="match status" value="1"/>
</dbReference>
<protein>
    <submittedName>
        <fullName evidence="1">COG2047: Uncharacterized protein</fullName>
    </submittedName>
</protein>
<dbReference type="Proteomes" id="UP000509448">
    <property type="component" value="Chromosome"/>
</dbReference>
<dbReference type="Gene3D" id="3.40.50.10900">
    <property type="entry name" value="PAC-like subunit"/>
    <property type="match status" value="1"/>
</dbReference>
<dbReference type="PANTHER" id="PTHR35610:SF3">
    <property type="entry name" value="PROTEASOME ASSEMBLY CHAPERONE FAMILY PROTEIN"/>
    <property type="match status" value="1"/>
</dbReference>
<dbReference type="InterPro" id="IPR038389">
    <property type="entry name" value="PSMG2_sf"/>
</dbReference>
<sequence length="250" mass="27656">MSEVYIKEYGGVELKGPTLIEGLPDVGLVGVISSAFLVDQLKLVPYGHVESELLPPVMVLHNAELMHPLRLYADKEGSIVVLTSEIALPPTMLMPLAYAVVDWAVRNRVNRVISLNGYPVPNRLDLEKPAVYGVGNGKDAVEYLRKYGVEVIEEGFVAGFYAMLLRETARYRVDAMALLGQCFPKYPDPGAAASVVSKLSEMLGIKVDVKPLLEKADEIKLSMKDLMRQTEESMSGSHKVLEEYLPAMYR</sequence>
<dbReference type="OrthoDB" id="31247at2157"/>
<gene>
    <name evidence="1" type="ORF">NAS2_1296</name>
</gene>
<dbReference type="EMBL" id="AP018732">
    <property type="protein sequence ID" value="BBE42685.1"/>
    <property type="molecule type" value="Genomic_DNA"/>
</dbReference>
<proteinExistence type="predicted"/>
<dbReference type="PANTHER" id="PTHR35610">
    <property type="entry name" value="3-ISOPROPYLMALATE DEHYDRATASE-RELATED"/>
    <property type="match status" value="1"/>
</dbReference>
<keyword evidence="2" id="KW-1185">Reference proteome</keyword>
<evidence type="ECO:0000313" key="1">
    <source>
        <dbReference type="EMBL" id="BBE42685.1"/>
    </source>
</evidence>
<evidence type="ECO:0000313" key="2">
    <source>
        <dbReference type="Proteomes" id="UP000509448"/>
    </source>
</evidence>
<dbReference type="KEGG" id="ccai:NAS2_1296"/>
<dbReference type="GeneID" id="55585109"/>
<dbReference type="AlphaFoldDB" id="A0A4P2VP66"/>